<keyword evidence="1" id="KW-1133">Transmembrane helix</keyword>
<evidence type="ECO:0000256" key="1">
    <source>
        <dbReference type="SAM" id="Phobius"/>
    </source>
</evidence>
<evidence type="ECO:0000313" key="2">
    <source>
        <dbReference type="EMBL" id="PFR85641.1"/>
    </source>
</evidence>
<sequence>MRYIHGVCLSKEEEVIKKYRCAKVGPQHFLSMLAPNTQLVSTRSSTMGYLIVTTQRLIFVGETNVDEYFTVRDVSIDKVTGVISYIGRKAHAIKLLIGFIWGFASLIFYTLAGALKNILIELGAPLESDNIMLNLLIFLIYFGIPLYLIITGLVWKHKQIDLRIMAANDGNSAVGLSADLNLGMLTRIIYAIFKVDREKAWLSVDVANTGPDTYIMMRELGALVRDLQAGGIIGDYLDQWRDKDIENEIIDTQPQDSQVKSPNERSDLTVIPNPLSGQNIFKFKSDKLNNT</sequence>
<accession>A0AA44Q5I1</accession>
<reference evidence="2 3" key="1">
    <citation type="submission" date="2017-09" db="EMBL/GenBank/DDBJ databases">
        <title>Large-scale bioinformatics analysis of Bacillus genomes uncovers conserved roles of natural products in bacterial physiology.</title>
        <authorList>
            <consortium name="Agbiome Team Llc"/>
            <person name="Bleich R.M."/>
            <person name="Grubbs K.J."/>
            <person name="Santa Maria K.C."/>
            <person name="Allen S.E."/>
            <person name="Farag S."/>
            <person name="Shank E.A."/>
            <person name="Bowers A."/>
        </authorList>
    </citation>
    <scope>NUCLEOTIDE SEQUENCE [LARGE SCALE GENOMIC DNA]</scope>
    <source>
        <strain evidence="2 3">AFS067272</strain>
    </source>
</reference>
<feature type="transmembrane region" description="Helical" evidence="1">
    <location>
        <begin position="135"/>
        <end position="155"/>
    </location>
</feature>
<dbReference type="Proteomes" id="UP000226357">
    <property type="component" value="Unassembled WGS sequence"/>
</dbReference>
<organism evidence="2 3">
    <name type="scientific">Bacillus cereus</name>
    <dbReference type="NCBI Taxonomy" id="1396"/>
    <lineage>
        <taxon>Bacteria</taxon>
        <taxon>Bacillati</taxon>
        <taxon>Bacillota</taxon>
        <taxon>Bacilli</taxon>
        <taxon>Bacillales</taxon>
        <taxon>Bacillaceae</taxon>
        <taxon>Bacillus</taxon>
        <taxon>Bacillus cereus group</taxon>
    </lineage>
</organism>
<proteinExistence type="predicted"/>
<dbReference type="AlphaFoldDB" id="A0AA44Q5I1"/>
<feature type="non-terminal residue" evidence="2">
    <location>
        <position position="291"/>
    </location>
</feature>
<comment type="caution">
    <text evidence="2">The sequence shown here is derived from an EMBL/GenBank/DDBJ whole genome shotgun (WGS) entry which is preliminary data.</text>
</comment>
<keyword evidence="1" id="KW-0812">Transmembrane</keyword>
<keyword evidence="1" id="KW-0472">Membrane</keyword>
<protein>
    <submittedName>
        <fullName evidence="2">Uncharacterized protein</fullName>
    </submittedName>
</protein>
<gene>
    <name evidence="2" type="ORF">COK38_26550</name>
</gene>
<name>A0AA44Q5I1_BACCE</name>
<evidence type="ECO:0000313" key="3">
    <source>
        <dbReference type="Proteomes" id="UP000226357"/>
    </source>
</evidence>
<dbReference type="RefSeq" id="WP_141542445.1">
    <property type="nucleotide sequence ID" value="NZ_NVBO01000390.1"/>
</dbReference>
<dbReference type="EMBL" id="NVBO01000390">
    <property type="protein sequence ID" value="PFR85641.1"/>
    <property type="molecule type" value="Genomic_DNA"/>
</dbReference>
<feature type="transmembrane region" description="Helical" evidence="1">
    <location>
        <begin position="95"/>
        <end position="115"/>
    </location>
</feature>